<comment type="caution">
    <text evidence="3">The sequence shown here is derived from an EMBL/GenBank/DDBJ whole genome shotgun (WGS) entry which is preliminary data.</text>
</comment>
<organism evidence="3 4">
    <name type="scientific">Trypanosoma theileri</name>
    <dbReference type="NCBI Taxonomy" id="67003"/>
    <lineage>
        <taxon>Eukaryota</taxon>
        <taxon>Discoba</taxon>
        <taxon>Euglenozoa</taxon>
        <taxon>Kinetoplastea</taxon>
        <taxon>Metakinetoplastina</taxon>
        <taxon>Trypanosomatida</taxon>
        <taxon>Trypanosomatidae</taxon>
        <taxon>Trypanosoma</taxon>
    </lineage>
</organism>
<keyword evidence="1" id="KW-0812">Transmembrane</keyword>
<feature type="signal peptide" evidence="2">
    <location>
        <begin position="1"/>
        <end position="22"/>
    </location>
</feature>
<keyword evidence="1" id="KW-1133">Transmembrane helix</keyword>
<keyword evidence="4" id="KW-1185">Reference proteome</keyword>
<evidence type="ECO:0000256" key="2">
    <source>
        <dbReference type="SAM" id="SignalP"/>
    </source>
</evidence>
<evidence type="ECO:0000313" key="4">
    <source>
        <dbReference type="Proteomes" id="UP000192257"/>
    </source>
</evidence>
<dbReference type="EMBL" id="NBCO01000280">
    <property type="protein sequence ID" value="ORC77055.1"/>
    <property type="molecule type" value="Genomic_DNA"/>
</dbReference>
<proteinExistence type="predicted"/>
<dbReference type="RefSeq" id="XP_028876632.1">
    <property type="nucleotide sequence ID" value="XM_029032074.1"/>
</dbReference>
<dbReference type="Proteomes" id="UP000192257">
    <property type="component" value="Unassembled WGS sequence"/>
</dbReference>
<keyword evidence="1" id="KW-0472">Membrane</keyword>
<dbReference type="VEuPathDB" id="TriTrypDB:TM35_002801000"/>
<reference evidence="3 4" key="1">
    <citation type="submission" date="2017-03" db="EMBL/GenBank/DDBJ databases">
        <title>An alternative strategy for trypanosome survival in the mammalian bloodstream revealed through genome and transcriptome analysis of the ubiquitous bovine parasite Trypanosoma (Megatrypanum) theileri.</title>
        <authorList>
            <person name="Kelly S."/>
            <person name="Ivens A."/>
            <person name="Mott A."/>
            <person name="O'Neill E."/>
            <person name="Emms D."/>
            <person name="Macleod O."/>
            <person name="Voorheis P."/>
            <person name="Matthews J."/>
            <person name="Matthews K."/>
            <person name="Carrington M."/>
        </authorList>
    </citation>
    <scope>NUCLEOTIDE SEQUENCE [LARGE SCALE GENOMIC DNA]</scope>
    <source>
        <strain evidence="3">Edinburgh</strain>
    </source>
</reference>
<accession>A0A1X0NCZ2</accession>
<keyword evidence="2" id="KW-0732">Signal</keyword>
<dbReference type="AlphaFoldDB" id="A0A1X0NCZ2"/>
<gene>
    <name evidence="3" type="ORF">TM35_002801000</name>
</gene>
<name>A0A1X0NCZ2_9TRYP</name>
<feature type="chain" id="PRO_5012778022" evidence="2">
    <location>
        <begin position="23"/>
        <end position="447"/>
    </location>
</feature>
<feature type="transmembrane region" description="Helical" evidence="1">
    <location>
        <begin position="402"/>
        <end position="426"/>
    </location>
</feature>
<protein>
    <submittedName>
        <fullName evidence="3">Putative membrane-associated protein</fullName>
    </submittedName>
</protein>
<evidence type="ECO:0000313" key="3">
    <source>
        <dbReference type="EMBL" id="ORC77055.1"/>
    </source>
</evidence>
<dbReference type="GeneID" id="39991854"/>
<evidence type="ECO:0000256" key="1">
    <source>
        <dbReference type="SAM" id="Phobius"/>
    </source>
</evidence>
<sequence length="447" mass="47091">MFSTSMKLLILMALCVATVSHSATPQIAIHDCTCLENCADTTVASGECVQGTLPGTSRRVSCLNDDAMCAQMLVYGNATCEQPFLAGQVSLCGNCTNLHGRYSILHCDVTTGSARLSTSCDSTCSVCSGKEYTYPYATCSWHGNGKMGMYNQGLFHCDGVSVEEFNTTDCTGPLTAAYVRPSSDNCYVNNITYSCVRPPKPAVSTPPAGDVVTYANCPMNSTHCGNECQRKSVRSETCVENPTSSRSKYVEMSCGITSATCATFAVSNGTACSAILGRERYTCGSCSPWFGGNVYAKLECDMKEEVINASIGCNADCSSCVSAVNETVGKLGCFSRTSPYYAYSLDFQGFESCATVEVREYGDDSSCSVLKARYPIVRDECGLFGTASCGPVGVASGGADGAIIAIAVVASLIVVVGIAIVVYCACCRRRLAPVKNITPTSPNTPDA</sequence>